<evidence type="ECO:0000256" key="5">
    <source>
        <dbReference type="ARBA" id="ARBA00023004"/>
    </source>
</evidence>
<evidence type="ECO:0008006" key="12">
    <source>
        <dbReference type="Google" id="ProtNLM"/>
    </source>
</evidence>
<dbReference type="PANTHER" id="PTHR24300">
    <property type="entry name" value="CYTOCHROME P450 508A4-RELATED"/>
    <property type="match status" value="1"/>
</dbReference>
<dbReference type="GO" id="GO:0005506">
    <property type="term" value="F:iron ion binding"/>
    <property type="evidence" value="ECO:0007669"/>
    <property type="project" value="InterPro"/>
</dbReference>
<dbReference type="OMA" id="CISTHMK"/>
<dbReference type="KEGG" id="spu:577467"/>
<evidence type="ECO:0000256" key="9">
    <source>
        <dbReference type="SAM" id="Phobius"/>
    </source>
</evidence>
<dbReference type="FunCoup" id="A0A7M7NFS4">
    <property type="interactions" value="954"/>
</dbReference>
<comment type="similarity">
    <text evidence="2 8">Belongs to the cytochrome P450 family.</text>
</comment>
<sequence>MDLTWVFDVRVVLLSVFAVLLTSYLIRRLNEKTRKLPPGPPAWPLLGSIPFIVRMRLNPLDLLSKIPEIFGDIAHLRIVGYDIIILSEYSIIKEAFHRADFSARPKPVYHTVAGRSNFGLMSASGDVSKEQRQVAYSFFRNLGLVKSSFEEKIVVEITHLMDAFRKTEGKAFSPKVMINNAMSNIICAVTFGSRHEYSDPVFNAILNALNSNLQISKSGGLFFFLHTLANVPNTPGHKIRQNVTCISTHMKKFLDDHLKDHQPDQPRDMVDMYIDKIHQHKQNGTVSSYDELNTVFSLADIFAAASETTTTTLRWLMLRMVTHPDIQKKIQDEIDDAVGRDRLPTLLDKPKLPYTEATILEVMRLNFVTPLGVPHQYTGRGELSFHGYDIPEGAIVFANYWSISRDPKLWDDPEVFRPERFLNEEGKCVKPDELTPFSIGKRVCIGESLAKMELSLLFTHLLHRFTFTLPDGVPSYSMKDSLGAVNTPVSYQLCAIPRD</sequence>
<keyword evidence="7 8" id="KW-0349">Heme</keyword>
<dbReference type="GO" id="GO:0016712">
    <property type="term" value="F:oxidoreductase activity, acting on paired donors, with incorporation or reduction of molecular oxygen, reduced flavin or flavoprotein as one donor, and incorporation of one atom of oxygen"/>
    <property type="evidence" value="ECO:0000318"/>
    <property type="project" value="GO_Central"/>
</dbReference>
<keyword evidence="4 8" id="KW-0560">Oxidoreductase</keyword>
<dbReference type="AlphaFoldDB" id="A0A7M7NFS4"/>
<dbReference type="GeneID" id="577467"/>
<feature type="transmembrane region" description="Helical" evidence="9">
    <location>
        <begin position="6"/>
        <end position="26"/>
    </location>
</feature>
<evidence type="ECO:0000313" key="11">
    <source>
        <dbReference type="Proteomes" id="UP000007110"/>
    </source>
</evidence>
<evidence type="ECO:0000256" key="4">
    <source>
        <dbReference type="ARBA" id="ARBA00023002"/>
    </source>
</evidence>
<evidence type="ECO:0000313" key="10">
    <source>
        <dbReference type="EnsemblMetazoa" id="XP_030835877"/>
    </source>
</evidence>
<reference evidence="10" key="2">
    <citation type="submission" date="2021-01" db="UniProtKB">
        <authorList>
            <consortium name="EnsemblMetazoa"/>
        </authorList>
    </citation>
    <scope>IDENTIFICATION</scope>
</reference>
<dbReference type="PANTHER" id="PTHR24300:SF417">
    <property type="entry name" value="CYTOCHROME P450 508B1-RELATED"/>
    <property type="match status" value="1"/>
</dbReference>
<dbReference type="Gene3D" id="1.10.630.10">
    <property type="entry name" value="Cytochrome P450"/>
    <property type="match status" value="1"/>
</dbReference>
<keyword evidence="6 8" id="KW-0503">Monooxygenase</keyword>
<dbReference type="InterPro" id="IPR036396">
    <property type="entry name" value="Cyt_P450_sf"/>
</dbReference>
<dbReference type="InParanoid" id="A0A7M7NFS4"/>
<protein>
    <recommendedName>
        <fullName evidence="12">Cytochrome P450</fullName>
    </recommendedName>
</protein>
<dbReference type="SUPFAM" id="SSF48264">
    <property type="entry name" value="Cytochrome P450"/>
    <property type="match status" value="1"/>
</dbReference>
<dbReference type="Proteomes" id="UP000007110">
    <property type="component" value="Unassembled WGS sequence"/>
</dbReference>
<dbReference type="PRINTS" id="PR00463">
    <property type="entry name" value="EP450I"/>
</dbReference>
<feature type="binding site" description="axial binding residue" evidence="7">
    <location>
        <position position="444"/>
    </location>
    <ligand>
        <name>heme</name>
        <dbReference type="ChEBI" id="CHEBI:30413"/>
    </ligand>
    <ligandPart>
        <name>Fe</name>
        <dbReference type="ChEBI" id="CHEBI:18248"/>
    </ligandPart>
</feature>
<organism evidence="10 11">
    <name type="scientific">Strongylocentrotus purpuratus</name>
    <name type="common">Purple sea urchin</name>
    <dbReference type="NCBI Taxonomy" id="7668"/>
    <lineage>
        <taxon>Eukaryota</taxon>
        <taxon>Metazoa</taxon>
        <taxon>Echinodermata</taxon>
        <taxon>Eleutherozoa</taxon>
        <taxon>Echinozoa</taxon>
        <taxon>Echinoidea</taxon>
        <taxon>Euechinoidea</taxon>
        <taxon>Echinacea</taxon>
        <taxon>Camarodonta</taxon>
        <taxon>Echinidea</taxon>
        <taxon>Strongylocentrotidae</taxon>
        <taxon>Strongylocentrotus</taxon>
    </lineage>
</organism>
<reference evidence="11" key="1">
    <citation type="submission" date="2015-02" db="EMBL/GenBank/DDBJ databases">
        <title>Genome sequencing for Strongylocentrotus purpuratus.</title>
        <authorList>
            <person name="Murali S."/>
            <person name="Liu Y."/>
            <person name="Vee V."/>
            <person name="English A."/>
            <person name="Wang M."/>
            <person name="Skinner E."/>
            <person name="Han Y."/>
            <person name="Muzny D.M."/>
            <person name="Worley K.C."/>
            <person name="Gibbs R.A."/>
        </authorList>
    </citation>
    <scope>NUCLEOTIDE SEQUENCE</scope>
</reference>
<evidence type="ECO:0000256" key="1">
    <source>
        <dbReference type="ARBA" id="ARBA00001971"/>
    </source>
</evidence>
<dbReference type="Pfam" id="PF00067">
    <property type="entry name" value="p450"/>
    <property type="match status" value="1"/>
</dbReference>
<dbReference type="OrthoDB" id="1055148at2759"/>
<keyword evidence="9" id="KW-0812">Transmembrane</keyword>
<dbReference type="InterPro" id="IPR002401">
    <property type="entry name" value="Cyt_P450_E_grp-I"/>
</dbReference>
<keyword evidence="5 7" id="KW-0408">Iron</keyword>
<evidence type="ECO:0000256" key="7">
    <source>
        <dbReference type="PIRSR" id="PIRSR602401-1"/>
    </source>
</evidence>
<dbReference type="GO" id="GO:0020037">
    <property type="term" value="F:heme binding"/>
    <property type="evidence" value="ECO:0000318"/>
    <property type="project" value="GO_Central"/>
</dbReference>
<evidence type="ECO:0000256" key="6">
    <source>
        <dbReference type="ARBA" id="ARBA00023033"/>
    </source>
</evidence>
<dbReference type="PRINTS" id="PR00385">
    <property type="entry name" value="P450"/>
</dbReference>
<name>A0A7M7NFS4_STRPU</name>
<evidence type="ECO:0000256" key="3">
    <source>
        <dbReference type="ARBA" id="ARBA00022723"/>
    </source>
</evidence>
<dbReference type="RefSeq" id="XP_030835877.1">
    <property type="nucleotide sequence ID" value="XM_030980017.1"/>
</dbReference>
<dbReference type="InterPro" id="IPR001128">
    <property type="entry name" value="Cyt_P450"/>
</dbReference>
<evidence type="ECO:0000256" key="2">
    <source>
        <dbReference type="ARBA" id="ARBA00010617"/>
    </source>
</evidence>
<dbReference type="InterPro" id="IPR017972">
    <property type="entry name" value="Cyt_P450_CS"/>
</dbReference>
<keyword evidence="11" id="KW-1185">Reference proteome</keyword>
<keyword evidence="9" id="KW-1133">Transmembrane helix</keyword>
<proteinExistence type="inferred from homology"/>
<keyword evidence="9" id="KW-0472">Membrane</keyword>
<keyword evidence="3 7" id="KW-0479">Metal-binding</keyword>
<comment type="cofactor">
    <cofactor evidence="1 7">
        <name>heme</name>
        <dbReference type="ChEBI" id="CHEBI:30413"/>
    </cofactor>
</comment>
<dbReference type="InterPro" id="IPR050182">
    <property type="entry name" value="Cytochrome_P450_fam2"/>
</dbReference>
<dbReference type="FunFam" id="1.10.630.10:FF:000036">
    <property type="entry name" value="CYtochrome P450 family"/>
    <property type="match status" value="1"/>
</dbReference>
<dbReference type="EnsemblMetazoa" id="XM_030980017">
    <property type="protein sequence ID" value="XP_030835877"/>
    <property type="gene ID" value="LOC577467"/>
</dbReference>
<accession>A0A7M7NFS4</accession>
<evidence type="ECO:0000256" key="8">
    <source>
        <dbReference type="RuleBase" id="RU000461"/>
    </source>
</evidence>
<dbReference type="PROSITE" id="PS00086">
    <property type="entry name" value="CYTOCHROME_P450"/>
    <property type="match status" value="1"/>
</dbReference>